<evidence type="ECO:0000256" key="1">
    <source>
        <dbReference type="SAM" id="MobiDB-lite"/>
    </source>
</evidence>
<feature type="compositionally biased region" description="Basic and acidic residues" evidence="1">
    <location>
        <begin position="24"/>
        <end position="35"/>
    </location>
</feature>
<keyword evidence="3" id="KW-1185">Reference proteome</keyword>
<dbReference type="Proteomes" id="UP001578633">
    <property type="component" value="Chromosome 1"/>
</dbReference>
<reference evidence="2 3" key="1">
    <citation type="submission" date="2024-09" db="EMBL/GenBank/DDBJ databases">
        <title>T2T genomes of carrot and Alternaria dauci and their utility for understanding host-pathogen interaction during carrot leaf blight disease.</title>
        <authorList>
            <person name="Liu W."/>
            <person name="Xu S."/>
            <person name="Ou C."/>
            <person name="Liu X."/>
            <person name="Zhuang F."/>
            <person name="Deng X.W."/>
        </authorList>
    </citation>
    <scope>NUCLEOTIDE SEQUENCE [LARGE SCALE GENOMIC DNA]</scope>
    <source>
        <strain evidence="2 3">A2016</strain>
    </source>
</reference>
<feature type="region of interest" description="Disordered" evidence="1">
    <location>
        <begin position="22"/>
        <end position="107"/>
    </location>
</feature>
<dbReference type="InterPro" id="IPR021833">
    <property type="entry name" value="DUF3425"/>
</dbReference>
<proteinExistence type="predicted"/>
<name>A0ABR3UVK5_9PLEO</name>
<gene>
    <name evidence="2" type="ORF">ACET3X_000201</name>
</gene>
<protein>
    <recommendedName>
        <fullName evidence="4">BZIP domain-containing protein</fullName>
    </recommendedName>
</protein>
<feature type="compositionally biased region" description="Basic and acidic residues" evidence="1">
    <location>
        <begin position="74"/>
        <end position="86"/>
    </location>
</feature>
<evidence type="ECO:0000313" key="3">
    <source>
        <dbReference type="Proteomes" id="UP001578633"/>
    </source>
</evidence>
<dbReference type="Pfam" id="PF11905">
    <property type="entry name" value="DUF3425"/>
    <property type="match status" value="1"/>
</dbReference>
<sequence>MSATPTPSDSSHSDALIEFAWSSHRPELRSEKEDWMGVTNPVERRKLQNRLNQRARRNRAQEKKAAIKQPHRVVGPDEFHESDASGRECSTSDTCKDGSNEPDGTITQKSCMAAHPRVKELMQRFSEHAYASYMQGTPALSHLPLLLKYNVASGLARNAGLLGVTAQYYDWYGISPLNKQGPLLGSEAAAGWPACLQPTQLQRSIKHHPWLDLFPWPKVRDNMLLAFQWTEPIDYEDELCIDVCEYNHLDRKPILIVWGPPEDYRSWEIDPGFLEKWGWLLSGCPEVYEATNYWRGTRGEKPITPQQWHNMMLKSLPDQFR</sequence>
<dbReference type="EMBL" id="JBHGVX010000001">
    <property type="protein sequence ID" value="KAL1799859.1"/>
    <property type="molecule type" value="Genomic_DNA"/>
</dbReference>
<evidence type="ECO:0000313" key="2">
    <source>
        <dbReference type="EMBL" id="KAL1799859.1"/>
    </source>
</evidence>
<dbReference type="RefSeq" id="XP_069310443.1">
    <property type="nucleotide sequence ID" value="XM_069447350.1"/>
</dbReference>
<organism evidence="2 3">
    <name type="scientific">Alternaria dauci</name>
    <dbReference type="NCBI Taxonomy" id="48095"/>
    <lineage>
        <taxon>Eukaryota</taxon>
        <taxon>Fungi</taxon>
        <taxon>Dikarya</taxon>
        <taxon>Ascomycota</taxon>
        <taxon>Pezizomycotina</taxon>
        <taxon>Dothideomycetes</taxon>
        <taxon>Pleosporomycetidae</taxon>
        <taxon>Pleosporales</taxon>
        <taxon>Pleosporineae</taxon>
        <taxon>Pleosporaceae</taxon>
        <taxon>Alternaria</taxon>
        <taxon>Alternaria sect. Porri</taxon>
    </lineage>
</organism>
<comment type="caution">
    <text evidence="2">The sequence shown here is derived from an EMBL/GenBank/DDBJ whole genome shotgun (WGS) entry which is preliminary data.</text>
</comment>
<dbReference type="PANTHER" id="PTHR38116">
    <property type="entry name" value="CHROMOSOME 7, WHOLE GENOME SHOTGUN SEQUENCE"/>
    <property type="match status" value="1"/>
</dbReference>
<accession>A0ABR3UVK5</accession>
<dbReference type="GeneID" id="96080523"/>
<dbReference type="PANTHER" id="PTHR38116:SF1">
    <property type="entry name" value="BZIP DOMAIN-CONTAINING PROTEIN"/>
    <property type="match status" value="1"/>
</dbReference>
<evidence type="ECO:0008006" key="4">
    <source>
        <dbReference type="Google" id="ProtNLM"/>
    </source>
</evidence>